<feature type="transmembrane region" description="Helical" evidence="2">
    <location>
        <begin position="78"/>
        <end position="100"/>
    </location>
</feature>
<accession>A0A8H4NUH0</accession>
<evidence type="ECO:0000313" key="4">
    <source>
        <dbReference type="Proteomes" id="UP000605986"/>
    </source>
</evidence>
<feature type="transmembrane region" description="Helical" evidence="2">
    <location>
        <begin position="242"/>
        <end position="261"/>
    </location>
</feature>
<proteinExistence type="predicted"/>
<evidence type="ECO:0008006" key="5">
    <source>
        <dbReference type="Google" id="ProtNLM"/>
    </source>
</evidence>
<protein>
    <recommendedName>
        <fullName evidence="5">Integral membrane protein</fullName>
    </recommendedName>
</protein>
<sequence>MASPSIKESTTPLPQDVPPTELSIPGPDNVTLAKKRSNWFCVDNTRLRNNLFAAVGFLELANAGDFAANVWNDIPVPIYAIVFMAIGGTAALVISICAFFDSRKAWCNIKFLRRQKKYLETDKKRLGAESSRSHDVFIEITTRELRIEIINRWAMDVLMGGGALLISTGTYMAIGGANDKVFLASNILSGYLGNAPIALFGLISSIWAGFVVAKMRSHVKVANKELQGSPTLPLLKQRCFRVNLFFILNGIANVLGGVGSMLTAERWWGYVILIPVIVTSVFCNVWWRHRVGYDRTFISTLPDLNVDNITEALEATTQLRHAIQDGTSMNLEQIFGGPAALSEVLELFVKHDLFEQFSLQLVTNKNVGHLLLKAQDARAQISAASILDIAEEHHPSILSVALIFLKKQGPKHLLHRERFLIEVLGTHLNQEKKSQTVEAEK</sequence>
<organism evidence="3 4">
    <name type="scientific">Fusarium austroafricanum</name>
    <dbReference type="NCBI Taxonomy" id="2364996"/>
    <lineage>
        <taxon>Eukaryota</taxon>
        <taxon>Fungi</taxon>
        <taxon>Dikarya</taxon>
        <taxon>Ascomycota</taxon>
        <taxon>Pezizomycotina</taxon>
        <taxon>Sordariomycetes</taxon>
        <taxon>Hypocreomycetidae</taxon>
        <taxon>Hypocreales</taxon>
        <taxon>Nectriaceae</taxon>
        <taxon>Fusarium</taxon>
        <taxon>Fusarium concolor species complex</taxon>
    </lineage>
</organism>
<keyword evidence="2" id="KW-0472">Membrane</keyword>
<keyword evidence="2" id="KW-1133">Transmembrane helix</keyword>
<evidence type="ECO:0000256" key="1">
    <source>
        <dbReference type="SAM" id="MobiDB-lite"/>
    </source>
</evidence>
<dbReference type="EMBL" id="JAADJG010000498">
    <property type="protein sequence ID" value="KAF4445818.1"/>
    <property type="molecule type" value="Genomic_DNA"/>
</dbReference>
<evidence type="ECO:0000256" key="2">
    <source>
        <dbReference type="SAM" id="Phobius"/>
    </source>
</evidence>
<reference evidence="3" key="1">
    <citation type="submission" date="2020-01" db="EMBL/GenBank/DDBJ databases">
        <title>Identification and distribution of gene clusters putatively required for synthesis of sphingolipid metabolism inhibitors in phylogenetically diverse species of the filamentous fungus Fusarium.</title>
        <authorList>
            <person name="Kim H.-S."/>
            <person name="Busman M."/>
            <person name="Brown D.W."/>
            <person name="Divon H."/>
            <person name="Uhlig S."/>
            <person name="Proctor R.H."/>
        </authorList>
    </citation>
    <scope>NUCLEOTIDE SEQUENCE</scope>
    <source>
        <strain evidence="3">NRRL 53441</strain>
    </source>
</reference>
<evidence type="ECO:0000313" key="3">
    <source>
        <dbReference type="EMBL" id="KAF4445818.1"/>
    </source>
</evidence>
<feature type="transmembrane region" description="Helical" evidence="2">
    <location>
        <begin position="267"/>
        <end position="287"/>
    </location>
</feature>
<keyword evidence="4" id="KW-1185">Reference proteome</keyword>
<gene>
    <name evidence="3" type="ORF">F53441_10463</name>
</gene>
<dbReference type="AlphaFoldDB" id="A0A8H4NUH0"/>
<name>A0A8H4NUH0_9HYPO</name>
<comment type="caution">
    <text evidence="3">The sequence shown here is derived from an EMBL/GenBank/DDBJ whole genome shotgun (WGS) entry which is preliminary data.</text>
</comment>
<feature type="transmembrane region" description="Helical" evidence="2">
    <location>
        <begin position="153"/>
        <end position="174"/>
    </location>
</feature>
<feature type="compositionally biased region" description="Polar residues" evidence="1">
    <location>
        <begin position="1"/>
        <end position="13"/>
    </location>
</feature>
<dbReference type="OrthoDB" id="5089392at2759"/>
<feature type="region of interest" description="Disordered" evidence="1">
    <location>
        <begin position="1"/>
        <end position="26"/>
    </location>
</feature>
<dbReference type="Proteomes" id="UP000605986">
    <property type="component" value="Unassembled WGS sequence"/>
</dbReference>
<keyword evidence="2" id="KW-0812">Transmembrane</keyword>
<feature type="transmembrane region" description="Helical" evidence="2">
    <location>
        <begin position="194"/>
        <end position="213"/>
    </location>
</feature>